<dbReference type="InterPro" id="IPR001811">
    <property type="entry name" value="Chemokine_IL8-like_dom"/>
</dbReference>
<accession>A0AA88NU27</accession>
<dbReference type="InterPro" id="IPR036048">
    <property type="entry name" value="Interleukin_8-like_sf"/>
</dbReference>
<keyword evidence="8" id="KW-1185">Reference proteome</keyword>
<dbReference type="GO" id="GO:0008009">
    <property type="term" value="F:chemokine activity"/>
    <property type="evidence" value="ECO:0007669"/>
    <property type="project" value="InterPro"/>
</dbReference>
<evidence type="ECO:0000256" key="4">
    <source>
        <dbReference type="ARBA" id="ARBA00023157"/>
    </source>
</evidence>
<organism evidence="7 8">
    <name type="scientific">Cirrhinus molitorella</name>
    <name type="common">mud carp</name>
    <dbReference type="NCBI Taxonomy" id="172907"/>
    <lineage>
        <taxon>Eukaryota</taxon>
        <taxon>Metazoa</taxon>
        <taxon>Chordata</taxon>
        <taxon>Craniata</taxon>
        <taxon>Vertebrata</taxon>
        <taxon>Euteleostomi</taxon>
        <taxon>Actinopterygii</taxon>
        <taxon>Neopterygii</taxon>
        <taxon>Teleostei</taxon>
        <taxon>Ostariophysi</taxon>
        <taxon>Cypriniformes</taxon>
        <taxon>Cyprinidae</taxon>
        <taxon>Labeoninae</taxon>
        <taxon>Labeonini</taxon>
        <taxon>Cirrhinus</taxon>
    </lineage>
</organism>
<keyword evidence="3 5" id="KW-0732">Signal</keyword>
<comment type="caution">
    <text evidence="7">The sequence shown here is derived from an EMBL/GenBank/DDBJ whole genome shotgun (WGS) entry which is preliminary data.</text>
</comment>
<protein>
    <recommendedName>
        <fullName evidence="6">Chemokine interleukin-8-like domain-containing protein</fullName>
    </recommendedName>
</protein>
<dbReference type="SUPFAM" id="SSF54117">
    <property type="entry name" value="Interleukin 8-like chemokines"/>
    <property type="match status" value="1"/>
</dbReference>
<dbReference type="GO" id="GO:0006955">
    <property type="term" value="P:immune response"/>
    <property type="evidence" value="ECO:0007669"/>
    <property type="project" value="InterPro"/>
</dbReference>
<evidence type="ECO:0000256" key="5">
    <source>
        <dbReference type="SAM" id="SignalP"/>
    </source>
</evidence>
<feature type="chain" id="PRO_5041636409" description="Chemokine interleukin-8-like domain-containing protein" evidence="5">
    <location>
        <begin position="23"/>
        <end position="86"/>
    </location>
</feature>
<evidence type="ECO:0000256" key="1">
    <source>
        <dbReference type="ARBA" id="ARBA00022500"/>
    </source>
</evidence>
<feature type="signal peptide" evidence="5">
    <location>
        <begin position="1"/>
        <end position="22"/>
    </location>
</feature>
<dbReference type="PANTHER" id="PTHR12015:SF193">
    <property type="entry name" value="STROMAL CELL-DERIVED FACTOR 1"/>
    <property type="match status" value="1"/>
</dbReference>
<dbReference type="InterPro" id="IPR039809">
    <property type="entry name" value="Chemokine_b/g/d"/>
</dbReference>
<evidence type="ECO:0000256" key="3">
    <source>
        <dbReference type="ARBA" id="ARBA00022729"/>
    </source>
</evidence>
<keyword evidence="1" id="KW-0145">Chemotaxis</keyword>
<dbReference type="PANTHER" id="PTHR12015">
    <property type="entry name" value="SMALL INDUCIBLE CYTOKINE A"/>
    <property type="match status" value="1"/>
</dbReference>
<proteinExistence type="predicted"/>
<keyword evidence="2" id="KW-0202">Cytokine</keyword>
<keyword evidence="4" id="KW-1015">Disulfide bond</keyword>
<feature type="domain" description="Chemokine interleukin-8-like" evidence="6">
    <location>
        <begin position="29"/>
        <end position="86"/>
    </location>
</feature>
<dbReference type="SMART" id="SM00199">
    <property type="entry name" value="SCY"/>
    <property type="match status" value="1"/>
</dbReference>
<gene>
    <name evidence="7" type="ORF">Q8A67_025163</name>
</gene>
<dbReference type="Gene3D" id="2.40.50.40">
    <property type="match status" value="1"/>
</dbReference>
<dbReference type="Proteomes" id="UP001187343">
    <property type="component" value="Unassembled WGS sequence"/>
</dbReference>
<evidence type="ECO:0000313" key="7">
    <source>
        <dbReference type="EMBL" id="KAK2867046.1"/>
    </source>
</evidence>
<name>A0AA88NU27_9TELE</name>
<dbReference type="GO" id="GO:0005615">
    <property type="term" value="C:extracellular space"/>
    <property type="evidence" value="ECO:0007669"/>
    <property type="project" value="UniProtKB-KW"/>
</dbReference>
<reference evidence="7" key="1">
    <citation type="submission" date="2023-08" db="EMBL/GenBank/DDBJ databases">
        <title>Chromosome-level Genome Assembly of mud carp (Cirrhinus molitorella).</title>
        <authorList>
            <person name="Liu H."/>
        </authorList>
    </citation>
    <scope>NUCLEOTIDE SEQUENCE</scope>
    <source>
        <strain evidence="7">Prfri</strain>
        <tissue evidence="7">Muscle</tissue>
    </source>
</reference>
<evidence type="ECO:0000313" key="8">
    <source>
        <dbReference type="Proteomes" id="UP001187343"/>
    </source>
</evidence>
<dbReference type="AlphaFoldDB" id="A0AA88NU27"/>
<sequence>MRATSLCLVFGLVLLMAWNSDASQAAGVPEDCCFSFVDFQIPAKKIVSAEKTSSHCPVEGILVTTPRTIFCVKPDESWIKSVMQKQ</sequence>
<evidence type="ECO:0000256" key="2">
    <source>
        <dbReference type="ARBA" id="ARBA00022514"/>
    </source>
</evidence>
<evidence type="ECO:0000259" key="6">
    <source>
        <dbReference type="SMART" id="SM00199"/>
    </source>
</evidence>
<dbReference type="Pfam" id="PF00048">
    <property type="entry name" value="IL8"/>
    <property type="match status" value="1"/>
</dbReference>
<dbReference type="EMBL" id="JAUYZG010000025">
    <property type="protein sequence ID" value="KAK2867046.1"/>
    <property type="molecule type" value="Genomic_DNA"/>
</dbReference>